<dbReference type="InterPro" id="IPR011453">
    <property type="entry name" value="DUF1559"/>
</dbReference>
<evidence type="ECO:0000313" key="4">
    <source>
        <dbReference type="Proteomes" id="UP000315647"/>
    </source>
</evidence>
<sequence length="87" mass="9734">MNGQRWITLGVVVLIILLLIALAMPAIQQAREAARRQTSKNNLKQIGLALHNYHDIYACFPPGGHHSPGRNGHARLDDEYHAVFKPE</sequence>
<dbReference type="SUPFAM" id="SSF54523">
    <property type="entry name" value="Pili subunits"/>
    <property type="match status" value="1"/>
</dbReference>
<keyword evidence="1" id="KW-0472">Membrane</keyword>
<dbReference type="AlphaFoldDB" id="A0A517Q1R2"/>
<organism evidence="3 4">
    <name type="scientific">Gimesia panareensis</name>
    <dbReference type="NCBI Taxonomy" id="2527978"/>
    <lineage>
        <taxon>Bacteria</taxon>
        <taxon>Pseudomonadati</taxon>
        <taxon>Planctomycetota</taxon>
        <taxon>Planctomycetia</taxon>
        <taxon>Planctomycetales</taxon>
        <taxon>Planctomycetaceae</taxon>
        <taxon>Gimesia</taxon>
    </lineage>
</organism>
<dbReference type="EMBL" id="CP037421">
    <property type="protein sequence ID" value="QDT25554.1"/>
    <property type="molecule type" value="Genomic_DNA"/>
</dbReference>
<evidence type="ECO:0000259" key="2">
    <source>
        <dbReference type="Pfam" id="PF07596"/>
    </source>
</evidence>
<dbReference type="InterPro" id="IPR045584">
    <property type="entry name" value="Pilin-like"/>
</dbReference>
<gene>
    <name evidence="3" type="ORF">Enr10x_08510</name>
</gene>
<feature type="domain" description="DUF1559" evidence="2">
    <location>
        <begin position="28"/>
        <end position="71"/>
    </location>
</feature>
<keyword evidence="1" id="KW-1133">Transmembrane helix</keyword>
<proteinExistence type="predicted"/>
<feature type="transmembrane region" description="Helical" evidence="1">
    <location>
        <begin position="6"/>
        <end position="27"/>
    </location>
</feature>
<dbReference type="PANTHER" id="PTHR30093">
    <property type="entry name" value="GENERAL SECRETION PATHWAY PROTEIN G"/>
    <property type="match status" value="1"/>
</dbReference>
<dbReference type="Gene3D" id="3.30.700.10">
    <property type="entry name" value="Glycoprotein, Type 4 Pilin"/>
    <property type="match status" value="1"/>
</dbReference>
<accession>A0A517Q1R2</accession>
<dbReference type="PANTHER" id="PTHR30093:SF2">
    <property type="entry name" value="TYPE II SECRETION SYSTEM PROTEIN H"/>
    <property type="match status" value="1"/>
</dbReference>
<dbReference type="RefSeq" id="WP_145448223.1">
    <property type="nucleotide sequence ID" value="NZ_CP037421.1"/>
</dbReference>
<protein>
    <recommendedName>
        <fullName evidence="2">DUF1559 domain-containing protein</fullName>
    </recommendedName>
</protein>
<dbReference type="Pfam" id="PF07596">
    <property type="entry name" value="SBP_bac_10"/>
    <property type="match status" value="1"/>
</dbReference>
<evidence type="ECO:0000313" key="3">
    <source>
        <dbReference type="EMBL" id="QDT25554.1"/>
    </source>
</evidence>
<evidence type="ECO:0000256" key="1">
    <source>
        <dbReference type="SAM" id="Phobius"/>
    </source>
</evidence>
<keyword evidence="4" id="KW-1185">Reference proteome</keyword>
<dbReference type="Proteomes" id="UP000315647">
    <property type="component" value="Chromosome"/>
</dbReference>
<keyword evidence="1" id="KW-0812">Transmembrane</keyword>
<name>A0A517Q1R2_9PLAN</name>
<reference evidence="3 4" key="1">
    <citation type="submission" date="2019-03" db="EMBL/GenBank/DDBJ databases">
        <title>Deep-cultivation of Planctomycetes and their phenomic and genomic characterization uncovers novel biology.</title>
        <authorList>
            <person name="Wiegand S."/>
            <person name="Jogler M."/>
            <person name="Boedeker C."/>
            <person name="Pinto D."/>
            <person name="Vollmers J."/>
            <person name="Rivas-Marin E."/>
            <person name="Kohn T."/>
            <person name="Peeters S.H."/>
            <person name="Heuer A."/>
            <person name="Rast P."/>
            <person name="Oberbeckmann S."/>
            <person name="Bunk B."/>
            <person name="Jeske O."/>
            <person name="Meyerdierks A."/>
            <person name="Storesund J.E."/>
            <person name="Kallscheuer N."/>
            <person name="Luecker S."/>
            <person name="Lage O.M."/>
            <person name="Pohl T."/>
            <person name="Merkel B.J."/>
            <person name="Hornburger P."/>
            <person name="Mueller R.-W."/>
            <person name="Bruemmer F."/>
            <person name="Labrenz M."/>
            <person name="Spormann A.M."/>
            <person name="Op den Camp H."/>
            <person name="Overmann J."/>
            <person name="Amann R."/>
            <person name="Jetten M.S.M."/>
            <person name="Mascher T."/>
            <person name="Medema M.H."/>
            <person name="Devos D.P."/>
            <person name="Kaster A.-K."/>
            <person name="Ovreas L."/>
            <person name="Rohde M."/>
            <person name="Galperin M.Y."/>
            <person name="Jogler C."/>
        </authorList>
    </citation>
    <scope>NUCLEOTIDE SEQUENCE [LARGE SCALE GENOMIC DNA]</scope>
    <source>
        <strain evidence="3 4">Enr10</strain>
    </source>
</reference>